<evidence type="ECO:0000313" key="4">
    <source>
        <dbReference type="Proteomes" id="UP001155483"/>
    </source>
</evidence>
<reference evidence="3" key="2">
    <citation type="submission" date="2023-04" db="EMBL/GenBank/DDBJ databases">
        <title>Paracnuella aquatica gen. nov., sp. nov., a member of the family Chitinophagaceae isolated from a hot spring.</title>
        <authorList>
            <person name="Wang C."/>
        </authorList>
    </citation>
    <scope>NUCLEOTIDE SEQUENCE</scope>
    <source>
        <strain evidence="3">LB-8</strain>
    </source>
</reference>
<dbReference type="Proteomes" id="UP001155483">
    <property type="component" value="Unassembled WGS sequence"/>
</dbReference>
<feature type="transmembrane region" description="Helical" evidence="1">
    <location>
        <begin position="53"/>
        <end position="70"/>
    </location>
</feature>
<reference evidence="3" key="1">
    <citation type="submission" date="2022-09" db="EMBL/GenBank/DDBJ databases">
        <authorList>
            <person name="Yuan C."/>
            <person name="Ke Z."/>
        </authorList>
    </citation>
    <scope>NUCLEOTIDE SEQUENCE</scope>
    <source>
        <strain evidence="3">LB-8</strain>
    </source>
</reference>
<evidence type="ECO:0000259" key="2">
    <source>
        <dbReference type="Pfam" id="PF13568"/>
    </source>
</evidence>
<dbReference type="SUPFAM" id="SSF56925">
    <property type="entry name" value="OMPA-like"/>
    <property type="match status" value="1"/>
</dbReference>
<protein>
    <submittedName>
        <fullName evidence="3">PorT family protein</fullName>
    </submittedName>
</protein>
<dbReference type="AlphaFoldDB" id="A0A9X3BHE8"/>
<accession>A0A9X3BHE8</accession>
<dbReference type="InterPro" id="IPR011250">
    <property type="entry name" value="OMP/PagP_B-barrel"/>
</dbReference>
<gene>
    <name evidence="3" type="ORF">OCK74_10125</name>
</gene>
<proteinExistence type="predicted"/>
<keyword evidence="1" id="KW-1133">Transmembrane helix</keyword>
<dbReference type="RefSeq" id="WP_279296916.1">
    <property type="nucleotide sequence ID" value="NZ_JAOTIF010000006.1"/>
</dbReference>
<dbReference type="InterPro" id="IPR025665">
    <property type="entry name" value="Beta-barrel_OMP_2"/>
</dbReference>
<keyword evidence="4" id="KW-1185">Reference proteome</keyword>
<dbReference type="EMBL" id="JAOTIF010000006">
    <property type="protein sequence ID" value="MCU7549472.1"/>
    <property type="molecule type" value="Genomic_DNA"/>
</dbReference>
<feature type="domain" description="Outer membrane protein beta-barrel" evidence="2">
    <location>
        <begin position="231"/>
        <end position="366"/>
    </location>
</feature>
<comment type="caution">
    <text evidence="3">The sequence shown here is derived from an EMBL/GenBank/DDBJ whole genome shotgun (WGS) entry which is preliminary data.</text>
</comment>
<keyword evidence="1" id="KW-0812">Transmembrane</keyword>
<sequence length="403" mass="45780">MQSVNNDMDDLFRQAAENYPLNTDGSDWDKVLEGLEPGRRKAAPERVRELERYFWMAAIFLVVICTTFIQKNEPIHQPDSSFTNTDANTKVEMSSSKKELTSGQVPQKSIVLNHAEKNLVHNKKPDQAFIRTKKAKSPFLIPSKENAQEQQTKAYVQDPNKHPVLVNSESITKNLEQITPLDSIRLLSKDKITVETGDLSNSEKERFAQKIYTAFIAGPDVTTVKSQKVNSPGYSVGLLVGYQFSKSFSLETGVLWGHKDYYSEGKHFNKSGLGLPQHAKILDVNGYCDMFEIPFNVKFNWVKKSNYNLFATAGASSYLMKKEKYDYSYDYYGTQYKYYKKYNNASRDWTSILNLSIGFEKKIGNAGSFRLEPYMKLPLRGVGIGDLPMSSNGVFIGFSRTLR</sequence>
<evidence type="ECO:0000313" key="3">
    <source>
        <dbReference type="EMBL" id="MCU7549472.1"/>
    </source>
</evidence>
<evidence type="ECO:0000256" key="1">
    <source>
        <dbReference type="SAM" id="Phobius"/>
    </source>
</evidence>
<dbReference type="Pfam" id="PF13568">
    <property type="entry name" value="OMP_b-brl_2"/>
    <property type="match status" value="1"/>
</dbReference>
<name>A0A9X3BHE8_9BACT</name>
<organism evidence="3 4">
    <name type="scientific">Paraflavisolibacter caeni</name>
    <dbReference type="NCBI Taxonomy" id="2982496"/>
    <lineage>
        <taxon>Bacteria</taxon>
        <taxon>Pseudomonadati</taxon>
        <taxon>Bacteroidota</taxon>
        <taxon>Chitinophagia</taxon>
        <taxon>Chitinophagales</taxon>
        <taxon>Chitinophagaceae</taxon>
        <taxon>Paraflavisolibacter</taxon>
    </lineage>
</organism>
<keyword evidence="1" id="KW-0472">Membrane</keyword>